<dbReference type="EMBL" id="FLUV01001036">
    <property type="protein sequence ID" value="SBW22331.1"/>
    <property type="molecule type" value="Genomic_DNA"/>
</dbReference>
<keyword evidence="2" id="KW-1185">Reference proteome</keyword>
<organism evidence="1 2">
    <name type="scientific">Candidatus Protofrankia californiensis</name>
    <dbReference type="NCBI Taxonomy" id="1839754"/>
    <lineage>
        <taxon>Bacteria</taxon>
        <taxon>Bacillati</taxon>
        <taxon>Actinomycetota</taxon>
        <taxon>Actinomycetes</taxon>
        <taxon>Frankiales</taxon>
        <taxon>Frankiaceae</taxon>
        <taxon>Protofrankia</taxon>
    </lineage>
</organism>
<gene>
    <name evidence="1" type="ORF">FDG2_2474</name>
</gene>
<dbReference type="GO" id="GO:0032259">
    <property type="term" value="P:methylation"/>
    <property type="evidence" value="ECO:0007669"/>
    <property type="project" value="UniProtKB-KW"/>
</dbReference>
<dbReference type="PANTHER" id="PTHR43861">
    <property type="entry name" value="TRANS-ACONITATE 2-METHYLTRANSFERASE-RELATED"/>
    <property type="match status" value="1"/>
</dbReference>
<dbReference type="SUPFAM" id="SSF53335">
    <property type="entry name" value="S-adenosyl-L-methionine-dependent methyltransferases"/>
    <property type="match status" value="1"/>
</dbReference>
<keyword evidence="1" id="KW-0808">Transferase</keyword>
<name>A0A1C3NXS7_9ACTN</name>
<evidence type="ECO:0000313" key="2">
    <source>
        <dbReference type="Proteomes" id="UP000199013"/>
    </source>
</evidence>
<dbReference type="CDD" id="cd02440">
    <property type="entry name" value="AdoMet_MTases"/>
    <property type="match status" value="1"/>
</dbReference>
<sequence length="223" mass="24672">MACDLRYRNAGNEALLNLIPKQPGRALDCGCGAGDNARLLSGRGWKVTGITINPDEQRAAEEFCEAVHLGDLTSGLPFAQDGVYDLVLLSHVLEHIPEPAGLLAEARRVVADDGLVAVALPNVLHYKQRAKFLRGQFEYTQTGVMDATHLRFFTFDTAHKLVSENGFEVVAALPHGGLPWWRLRNVLPANVTSQLDRWAARQRPNLLCRQAIFLARPCRRRAA</sequence>
<dbReference type="InterPro" id="IPR029063">
    <property type="entry name" value="SAM-dependent_MTases_sf"/>
</dbReference>
<evidence type="ECO:0000313" key="1">
    <source>
        <dbReference type="EMBL" id="SBW22331.1"/>
    </source>
</evidence>
<dbReference type="Proteomes" id="UP000199013">
    <property type="component" value="Unassembled WGS sequence"/>
</dbReference>
<dbReference type="GO" id="GO:0008168">
    <property type="term" value="F:methyltransferase activity"/>
    <property type="evidence" value="ECO:0007669"/>
    <property type="project" value="UniProtKB-KW"/>
</dbReference>
<accession>A0A1C3NXS7</accession>
<proteinExistence type="predicted"/>
<protein>
    <submittedName>
        <fullName evidence="1">Methylase involved in ubiquinone/menaquinone biosynthesis</fullName>
    </submittedName>
</protein>
<dbReference type="Pfam" id="PF13489">
    <property type="entry name" value="Methyltransf_23"/>
    <property type="match status" value="1"/>
</dbReference>
<dbReference type="Gene3D" id="3.40.50.150">
    <property type="entry name" value="Vaccinia Virus protein VP39"/>
    <property type="match status" value="1"/>
</dbReference>
<keyword evidence="1" id="KW-0830">Ubiquinone</keyword>
<keyword evidence="1" id="KW-0489">Methyltransferase</keyword>
<dbReference type="AlphaFoldDB" id="A0A1C3NXS7"/>
<reference evidence="2" key="1">
    <citation type="submission" date="2016-02" db="EMBL/GenBank/DDBJ databases">
        <authorList>
            <person name="Wibberg D."/>
        </authorList>
    </citation>
    <scope>NUCLEOTIDE SEQUENCE [LARGE SCALE GENOMIC DNA]</scope>
</reference>